<accession>A0A5M3W6B6</accession>
<feature type="domain" description="DUF4097" evidence="1">
    <location>
        <begin position="114"/>
        <end position="259"/>
    </location>
</feature>
<dbReference type="RefSeq" id="WP_155340451.1">
    <property type="nucleotide sequence ID" value="NZ_BAAABN010000043.1"/>
</dbReference>
<sequence length="266" mass="27377">MSQWTVEKPEQLTFGPVTALSVRIVGGHLAVLASDGPPTLEVSEIGGAPLVVEHDEEGRLTVSYGDLTWEGLLSWLRSGDRRCVLTLTVPKDCPVQAGVITAGAVLAGFEGTTRVKSVSGNIVLDGVSGSITADTVAGTVESRALAGDLTFSSVSGELTVADGLPHRLRAKTVTGRITADLELAPTGNVTFTSISGPVFVRLPRTVHTDVSLKSTSGTLESEFPGLVNGGGPGQRSLSGRLGGGMASLRTTTVSGDITLLSKETQA</sequence>
<dbReference type="InterPro" id="IPR025164">
    <property type="entry name" value="Toastrack_DUF4097"/>
</dbReference>
<reference evidence="2 3" key="1">
    <citation type="submission" date="2019-10" db="EMBL/GenBank/DDBJ databases">
        <title>Whole genome shotgun sequence of Acrocarpospora corrugata NBRC 13972.</title>
        <authorList>
            <person name="Ichikawa N."/>
            <person name="Kimura A."/>
            <person name="Kitahashi Y."/>
            <person name="Komaki H."/>
            <person name="Oguchi A."/>
        </authorList>
    </citation>
    <scope>NUCLEOTIDE SEQUENCE [LARGE SCALE GENOMIC DNA]</scope>
    <source>
        <strain evidence="2 3">NBRC 13972</strain>
    </source>
</reference>
<comment type="caution">
    <text evidence="2">The sequence shown here is derived from an EMBL/GenBank/DDBJ whole genome shotgun (WGS) entry which is preliminary data.</text>
</comment>
<organism evidence="2 3">
    <name type="scientific">Acrocarpospora corrugata</name>
    <dbReference type="NCBI Taxonomy" id="35763"/>
    <lineage>
        <taxon>Bacteria</taxon>
        <taxon>Bacillati</taxon>
        <taxon>Actinomycetota</taxon>
        <taxon>Actinomycetes</taxon>
        <taxon>Streptosporangiales</taxon>
        <taxon>Streptosporangiaceae</taxon>
        <taxon>Acrocarpospora</taxon>
    </lineage>
</organism>
<gene>
    <name evidence="2" type="ORF">Acor_64120</name>
</gene>
<proteinExistence type="predicted"/>
<dbReference type="AlphaFoldDB" id="A0A5M3W6B6"/>
<name>A0A5M3W6B6_9ACTN</name>
<evidence type="ECO:0000313" key="2">
    <source>
        <dbReference type="EMBL" id="GES04344.1"/>
    </source>
</evidence>
<evidence type="ECO:0000313" key="3">
    <source>
        <dbReference type="Proteomes" id="UP000334990"/>
    </source>
</evidence>
<dbReference type="EMBL" id="BLAD01000080">
    <property type="protein sequence ID" value="GES04344.1"/>
    <property type="molecule type" value="Genomic_DNA"/>
</dbReference>
<protein>
    <recommendedName>
        <fullName evidence="1">DUF4097 domain-containing protein</fullName>
    </recommendedName>
</protein>
<keyword evidence="3" id="KW-1185">Reference proteome</keyword>
<dbReference type="OrthoDB" id="3367592at2"/>
<dbReference type="Proteomes" id="UP000334990">
    <property type="component" value="Unassembled WGS sequence"/>
</dbReference>
<evidence type="ECO:0000259" key="1">
    <source>
        <dbReference type="Pfam" id="PF13349"/>
    </source>
</evidence>
<dbReference type="Pfam" id="PF13349">
    <property type="entry name" value="DUF4097"/>
    <property type="match status" value="1"/>
</dbReference>